<keyword evidence="3" id="KW-0378">Hydrolase</keyword>
<dbReference type="Proteomes" id="UP000655868">
    <property type="component" value="Unassembled WGS sequence"/>
</dbReference>
<feature type="transmembrane region" description="Helical" evidence="5">
    <location>
        <begin position="604"/>
        <end position="626"/>
    </location>
</feature>
<protein>
    <submittedName>
        <fullName evidence="8">Tape measure protein</fullName>
    </submittedName>
</protein>
<dbReference type="Gene3D" id="3.90.1720.10">
    <property type="entry name" value="endopeptidase domain like (from Nostoc punctiforme)"/>
    <property type="match status" value="1"/>
</dbReference>
<proteinExistence type="inferred from homology"/>
<comment type="caution">
    <text evidence="8">The sequence shown here is derived from an EMBL/GenBank/DDBJ whole genome shotgun (WGS) entry which is preliminary data.</text>
</comment>
<keyword evidence="5" id="KW-0472">Membrane</keyword>
<dbReference type="NCBIfam" id="TIGR02675">
    <property type="entry name" value="tape_meas_nterm"/>
    <property type="match status" value="1"/>
</dbReference>
<dbReference type="GO" id="GO:0008234">
    <property type="term" value="F:cysteine-type peptidase activity"/>
    <property type="evidence" value="ECO:0007669"/>
    <property type="project" value="UniProtKB-KW"/>
</dbReference>
<keyword evidence="5" id="KW-1133">Transmembrane helix</keyword>
<evidence type="ECO:0000256" key="3">
    <source>
        <dbReference type="ARBA" id="ARBA00022801"/>
    </source>
</evidence>
<reference evidence="8" key="1">
    <citation type="submission" date="2020-12" db="EMBL/GenBank/DDBJ databases">
        <title>Antrihabitans popcorni sp. nov. and Antrihabitans auranticaus sp. nov., isolated from a larva cave.</title>
        <authorList>
            <person name="Lee S.D."/>
            <person name="Kim I.S."/>
        </authorList>
    </citation>
    <scope>NUCLEOTIDE SEQUENCE</scope>
    <source>
        <strain evidence="8">YC3-6</strain>
    </source>
</reference>
<sequence>MASELAVAYVSLVADTSKIPSQIESSLKQGARGADSVGRSMGSKIASAMGSTLKAGAIAAGTVAGLALSTALTQGMKRLVAIDDAKGKLAGLGHSAESVAEIMSSALASVKGTAFGLGEAATIAASAVAAGIQPGQELTKYLKLTADAATIAGTSLEEMGSIVNKVQASGKVFTDNLNQLSDRGVPIFQWLQKEYGVSADELSKMVKAGEVDSETFKRVIEKNIGGAALESGKTLRGSFANMKAAFGRLGEGFLTPFLNDGKGGLGKVTELLDRITPSVSAFAQRTADGLHQMSAAFKSSGDSIDGEGTRWERFGERARKVTDGIRGVFSILASGDFKGADMTFGLEEDSKVVDILFRIREGAQRLFDVIKSPSAEGFSKFFDVFKSSGTEVADGLNSVGGASDSVGESIGKLGSVIQGAGTSLLDLVGSTGSVAVVGLRALGNIMGFFADHTTAATVALAGLAAGYAIAQTAETAFHIARVVAVIQAPAILAGQLLLTRALTAHTIALRENMAAQGFAVSVERQSIAQRIAGTATRIRDAAAINAQTTALARYAAVQRAAVASSGAFVGALRNGAANIATLGANAQGAGRAGLSAMRTGASNLASALGGPLVLGLAAAVIGIISFKSASDTLNKNIEANRTSAERFGESMQTFRQSLDEAFGDSGGTIDRGVKSVVTDQLAAIDDELEAASERFPSKWQGVVSFFKESFSFGQGNQIGDALELTDAANQARAAQSALESLDMTTKDLGAAAVGSSSQWDDLRNSLLATGDGGRVLVDKYDEVRRVFLESQSSANKVRDAFLEIKDGAVGASAGVSGLASALGLLRDDESSVEDAQQKVNDSLRSFKEALNSGGAATIDAAGKIDTATAAGSQLRDTTKGVQQAFDEAAAAAITAAQQQGQSSQQVAAAGVDAGQRVRDSFIELATAALGSKEAAVALADQLKLFPAEIPTKINLDTQTPKNDMQELLQVLSGKSVTVPVHPVLQDNPDLGSQISPQVGTIFGIPPRPRADGGIDNLPGQATIQPGRGGGLVQWAEGETGGEAFIPMSAAKRGRSTSILAEVASRFGFSLQKYADGGIRAALSAGRSVDGNPYSWGGTGPTNFDCSGFVGWLQQIAMGIVGSTKRLYTTLSLIGGATAGLVSGLGPVGTFFQVGVSDEHMAATIDGHNAESGGAHGTSGIDGGRAGARDSQFPYKFHLPNEQISNLVLGTGSGKQRVQWSDDDETDLKSAEVAVTQAEEARDKVYGDDSKSEADKQQADLKVEKAQNKVVELQGKKDDAASGVGIAPEAPELTRRYTDDEAARIDAEAAVEAAKLRRNDVYADPEATETDRLKADVELSKALDGLTRPTGESEEKGVKGVLRDLITDSAGILFDAALEQLPFDLGQSRWWSIDYSAFTQKPKEAIGSVPSFTQNDVMSQLGFDPATGIPAWFEQLRKGAPAKLFDQGGVMNPGDIGINLLKKPEAWLTPLEKENVERIANLDMLRLPPSTPQGPTGPRVQIDNHIKVSDERSQMRKLKTQNQLVFMQYGGGL</sequence>
<keyword evidence="2" id="KW-0645">Protease</keyword>
<keyword evidence="5" id="KW-0812">Transmembrane</keyword>
<dbReference type="Pfam" id="PF00877">
    <property type="entry name" value="NLPC_P60"/>
    <property type="match status" value="1"/>
</dbReference>
<keyword evidence="4" id="KW-0788">Thiol protease</keyword>
<dbReference type="EMBL" id="JAEMNV010000014">
    <property type="protein sequence ID" value="MBJ8342774.1"/>
    <property type="molecule type" value="Genomic_DNA"/>
</dbReference>
<dbReference type="InterPro" id="IPR038765">
    <property type="entry name" value="Papain-like_cys_pep_sf"/>
</dbReference>
<dbReference type="RefSeq" id="WP_199708477.1">
    <property type="nucleotide sequence ID" value="NZ_JAEMNV010000014.1"/>
</dbReference>
<dbReference type="Pfam" id="PF20155">
    <property type="entry name" value="TMP_3"/>
    <property type="match status" value="1"/>
</dbReference>
<name>A0A934NWB2_9NOCA</name>
<evidence type="ECO:0000313" key="9">
    <source>
        <dbReference type="Proteomes" id="UP000655868"/>
    </source>
</evidence>
<dbReference type="InterPro" id="IPR000064">
    <property type="entry name" value="NLP_P60_dom"/>
</dbReference>
<dbReference type="InterPro" id="IPR013491">
    <property type="entry name" value="Tape_meas_N"/>
</dbReference>
<accession>A0A934NWB2</accession>
<keyword evidence="9" id="KW-1185">Reference proteome</keyword>
<feature type="domain" description="Tape measure protein N-terminal" evidence="7">
    <location>
        <begin position="79"/>
        <end position="249"/>
    </location>
</feature>
<comment type="similarity">
    <text evidence="1">Belongs to the peptidase C40 family.</text>
</comment>
<evidence type="ECO:0000259" key="7">
    <source>
        <dbReference type="Pfam" id="PF20155"/>
    </source>
</evidence>
<evidence type="ECO:0000259" key="6">
    <source>
        <dbReference type="Pfam" id="PF00877"/>
    </source>
</evidence>
<evidence type="ECO:0000313" key="8">
    <source>
        <dbReference type="EMBL" id="MBJ8342774.1"/>
    </source>
</evidence>
<evidence type="ECO:0000256" key="5">
    <source>
        <dbReference type="SAM" id="Phobius"/>
    </source>
</evidence>
<organism evidence="8 9">
    <name type="scientific">Antrihabitans stalagmiti</name>
    <dbReference type="NCBI Taxonomy" id="2799499"/>
    <lineage>
        <taxon>Bacteria</taxon>
        <taxon>Bacillati</taxon>
        <taxon>Actinomycetota</taxon>
        <taxon>Actinomycetes</taxon>
        <taxon>Mycobacteriales</taxon>
        <taxon>Nocardiaceae</taxon>
        <taxon>Antrihabitans</taxon>
    </lineage>
</organism>
<feature type="domain" description="NlpC/P60" evidence="6">
    <location>
        <begin position="1090"/>
        <end position="1113"/>
    </location>
</feature>
<gene>
    <name evidence="8" type="ORF">JGU71_28180</name>
</gene>
<dbReference type="GO" id="GO:0006508">
    <property type="term" value="P:proteolysis"/>
    <property type="evidence" value="ECO:0007669"/>
    <property type="project" value="UniProtKB-KW"/>
</dbReference>
<evidence type="ECO:0000256" key="1">
    <source>
        <dbReference type="ARBA" id="ARBA00007074"/>
    </source>
</evidence>
<evidence type="ECO:0000256" key="4">
    <source>
        <dbReference type="ARBA" id="ARBA00022807"/>
    </source>
</evidence>
<dbReference type="SUPFAM" id="SSF54001">
    <property type="entry name" value="Cysteine proteinases"/>
    <property type="match status" value="1"/>
</dbReference>
<evidence type="ECO:0000256" key="2">
    <source>
        <dbReference type="ARBA" id="ARBA00022670"/>
    </source>
</evidence>